<name>A0A085WNI2_9BACT</name>
<dbReference type="Proteomes" id="UP000028725">
    <property type="component" value="Unassembled WGS sequence"/>
</dbReference>
<comment type="caution">
    <text evidence="1">The sequence shown here is derived from an EMBL/GenBank/DDBJ whole genome shotgun (WGS) entry which is preliminary data.</text>
</comment>
<dbReference type="AlphaFoldDB" id="A0A085WNI2"/>
<protein>
    <submittedName>
        <fullName evidence="1">Uncharacterized protein</fullName>
    </submittedName>
</protein>
<accession>A0A085WNI2</accession>
<gene>
    <name evidence="1" type="ORF">DB31_7147</name>
</gene>
<evidence type="ECO:0000313" key="1">
    <source>
        <dbReference type="EMBL" id="KFE69245.1"/>
    </source>
</evidence>
<reference evidence="1 2" key="1">
    <citation type="submission" date="2014-04" db="EMBL/GenBank/DDBJ databases">
        <title>Genome assembly of Hyalangium minutum DSM 14724.</title>
        <authorList>
            <person name="Sharma G."/>
            <person name="Subramanian S."/>
        </authorList>
    </citation>
    <scope>NUCLEOTIDE SEQUENCE [LARGE SCALE GENOMIC DNA]</scope>
    <source>
        <strain evidence="1 2">DSM 14724</strain>
    </source>
</reference>
<organism evidence="1 2">
    <name type="scientific">Hyalangium minutum</name>
    <dbReference type="NCBI Taxonomy" id="394096"/>
    <lineage>
        <taxon>Bacteria</taxon>
        <taxon>Pseudomonadati</taxon>
        <taxon>Myxococcota</taxon>
        <taxon>Myxococcia</taxon>
        <taxon>Myxococcales</taxon>
        <taxon>Cystobacterineae</taxon>
        <taxon>Archangiaceae</taxon>
        <taxon>Hyalangium</taxon>
    </lineage>
</organism>
<evidence type="ECO:0000313" key="2">
    <source>
        <dbReference type="Proteomes" id="UP000028725"/>
    </source>
</evidence>
<sequence>MAQAAVAQAGPLAVVAPGGFRVEGLSLEAAAQLLRKLGC</sequence>
<dbReference type="STRING" id="394096.DB31_7147"/>
<dbReference type="EMBL" id="JMCB01000005">
    <property type="protein sequence ID" value="KFE69245.1"/>
    <property type="molecule type" value="Genomic_DNA"/>
</dbReference>
<keyword evidence="2" id="KW-1185">Reference proteome</keyword>
<proteinExistence type="predicted"/>